<dbReference type="InterPro" id="IPR038081">
    <property type="entry name" value="CalX-like_sf"/>
</dbReference>
<feature type="domain" description="LTD" evidence="6">
    <location>
        <begin position="20"/>
        <end position="159"/>
    </location>
</feature>
<dbReference type="Pfam" id="PF01345">
    <property type="entry name" value="DUF11"/>
    <property type="match status" value="1"/>
</dbReference>
<keyword evidence="3" id="KW-0106">Calcium</keyword>
<protein>
    <submittedName>
        <fullName evidence="7">Extracellular nuclease</fullName>
    </submittedName>
</protein>
<evidence type="ECO:0000256" key="2">
    <source>
        <dbReference type="ARBA" id="ARBA00022737"/>
    </source>
</evidence>
<evidence type="ECO:0000259" key="6">
    <source>
        <dbReference type="PROSITE" id="PS51841"/>
    </source>
</evidence>
<dbReference type="InterPro" id="IPR001322">
    <property type="entry name" value="Lamin_tail_dom"/>
</dbReference>
<dbReference type="PANTHER" id="PTHR42834:SF1">
    <property type="entry name" value="ENDONUCLEASE_EXONUCLEASE_PHOSPHATASE FAMILY PROTEIN (AFU_ORTHOLOGUE AFUA_3G09210)"/>
    <property type="match status" value="1"/>
</dbReference>
<dbReference type="SMART" id="SM00237">
    <property type="entry name" value="Calx_beta"/>
    <property type="match status" value="1"/>
</dbReference>
<dbReference type="InterPro" id="IPR036691">
    <property type="entry name" value="Endo/exonu/phosph_ase_sf"/>
</dbReference>
<dbReference type="CDD" id="cd04486">
    <property type="entry name" value="YhcR_OBF_like"/>
    <property type="match status" value="1"/>
</dbReference>
<reference evidence="7 8" key="1">
    <citation type="submission" date="2023-07" db="EMBL/GenBank/DDBJ databases">
        <title>Sorghum-associated microbial communities from plants grown in Nebraska, USA.</title>
        <authorList>
            <person name="Schachtman D."/>
        </authorList>
    </citation>
    <scope>NUCLEOTIDE SEQUENCE [LARGE SCALE GENOMIC DNA]</scope>
    <source>
        <strain evidence="7 8">BE107</strain>
    </source>
</reference>
<feature type="region of interest" description="Disordered" evidence="4">
    <location>
        <begin position="492"/>
        <end position="511"/>
    </location>
</feature>
<evidence type="ECO:0000256" key="4">
    <source>
        <dbReference type="SAM" id="MobiDB-lite"/>
    </source>
</evidence>
<dbReference type="InterPro" id="IPR001434">
    <property type="entry name" value="OmcB-like_DUF11"/>
</dbReference>
<sequence>MKYGFARLTALAAFSFICAGTAQAQVVISQVYGGGGNSGAPLRSDYIELHNNSTATVSLDGWSVQYASAAGTSWARTNLSGNIPAGGYYLVKQADGANTAAPALPTPDATGTIAMSGTAGKVALVNSVVTLSGACPTGNIDFVGFGTTASCAEGSSPTANLSNTIAAVRADNGCTDSNNNAADFALSAPAPRNGASAALVCGGGGLPILSVADVSQDEATGNFAFTLTLTQPAGAGGVSVDYATADGTAQAGTDYTAGTGTVTIAEGADSTQVVIAVADDSVQEADETFFLGLGNISGAVLGDAQAQATIVNDDVTLISIHDIQGSGATSPVANQLVTTTGIVTGRKSNGFFLQTSDAEADSDPATSQAVYVFTSVAPPAAVAVGNRVRVSGTVIEYVPSTDPNQLPLTEITGNPSVALLSTDNPLPVPVPMSTSLPSPTGALDQLERLEGMRVTAASLTVVAPTQGNTNEPNATGTSNGILNAVVTGTPRPFREAGIQAPDPAPAGGSIPPIPRWDFNPELLTIDSDSLGGPTFILNLAAGATIQGMTGPLDYGFRRYTILRDPAVAITTSPGPSPQAARVANPDEFTVAAYNLERFFDTMNDPNTGEPVLTAAAFANRLNKASLTVRDFLNTPDILATVEVENLTTLQALASKINADAVAAGQPDPDYIAYLEEGNDVGGIDVGFLVKTAEVAAGVARVQVLGVTQQGKDTTWTEPSGTVSLLNDRPPLVLDAVVHYADGRTYPITAIAVHQRSLNDVDSVEASGPTTLGDRVRQKRQKQAEYLANLIQSLQTADPAKRIVSLGDYNAFAFNDGLADTMNVVTGTPSADNETAVPGDGIDLVDPDLVNLGVLEPENERYSFVFGGNAQTLDHVLVNEQLILSSTAFGLDHARINADFPEIARNDANSPSRLSDHDPVVAYFESRHRADLSVAATADTATVNAGETLRYTATVTNLGPDVAAATGIGFALNAESTTFAVVAPSGWNCDAAQISGGMTSIACHTDALANATTASFSISAVSTTAQIGGSANLAVAATTQSFDAASTNNEAVAAISVNALPTADLDLQLSGPATVPRWTFSIPYTATLRNLGTLAAEQPVVVFSGNTMNATATVNPPTGWQCRKYGTVRLTTFRCSARNPLAAGASADFRIRVNALPIPANRRQQVNGAATTTTPESNTANNDASITTVIVF</sequence>
<feature type="chain" id="PRO_5046589235" evidence="5">
    <location>
        <begin position="25"/>
        <end position="1191"/>
    </location>
</feature>
<dbReference type="RefSeq" id="WP_310096330.1">
    <property type="nucleotide sequence ID" value="NZ_JAVDTT010000006.1"/>
</dbReference>
<evidence type="ECO:0000256" key="3">
    <source>
        <dbReference type="ARBA" id="ARBA00022837"/>
    </source>
</evidence>
<dbReference type="Gene3D" id="2.60.40.2030">
    <property type="match status" value="1"/>
</dbReference>
<gene>
    <name evidence="7" type="ORF">J2W94_003600</name>
</gene>
<keyword evidence="8" id="KW-1185">Reference proteome</keyword>
<proteinExistence type="predicted"/>
<evidence type="ECO:0000313" key="8">
    <source>
        <dbReference type="Proteomes" id="UP001254759"/>
    </source>
</evidence>
<dbReference type="SUPFAM" id="SSF56219">
    <property type="entry name" value="DNase I-like"/>
    <property type="match status" value="1"/>
</dbReference>
<dbReference type="InterPro" id="IPR003644">
    <property type="entry name" value="Calx_beta"/>
</dbReference>
<evidence type="ECO:0000256" key="1">
    <source>
        <dbReference type="ARBA" id="ARBA00022729"/>
    </source>
</evidence>
<dbReference type="EMBL" id="JAVDTT010000006">
    <property type="protein sequence ID" value="MDR6843287.1"/>
    <property type="molecule type" value="Genomic_DNA"/>
</dbReference>
<organism evidence="7 8">
    <name type="scientific">Pseudoxanthomonas sacheonensis</name>
    <dbReference type="NCBI Taxonomy" id="443615"/>
    <lineage>
        <taxon>Bacteria</taxon>
        <taxon>Pseudomonadati</taxon>
        <taxon>Pseudomonadota</taxon>
        <taxon>Gammaproteobacteria</taxon>
        <taxon>Lysobacterales</taxon>
        <taxon>Lysobacteraceae</taxon>
        <taxon>Pseudoxanthomonas</taxon>
    </lineage>
</organism>
<dbReference type="Pfam" id="PF00932">
    <property type="entry name" value="LTD"/>
    <property type="match status" value="1"/>
</dbReference>
<accession>A0ABU1RX07</accession>
<dbReference type="InterPro" id="IPR013783">
    <property type="entry name" value="Ig-like_fold"/>
</dbReference>
<dbReference type="Gene3D" id="3.60.10.10">
    <property type="entry name" value="Endonuclease/exonuclease/phosphatase"/>
    <property type="match status" value="1"/>
</dbReference>
<dbReference type="Gene3D" id="2.60.40.10">
    <property type="entry name" value="Immunoglobulins"/>
    <property type="match status" value="2"/>
</dbReference>
<keyword evidence="1 5" id="KW-0732">Signal</keyword>
<dbReference type="SUPFAM" id="SSF141072">
    <property type="entry name" value="CalX-like"/>
    <property type="match status" value="1"/>
</dbReference>
<dbReference type="PANTHER" id="PTHR42834">
    <property type="entry name" value="ENDONUCLEASE/EXONUCLEASE/PHOSPHATASE FAMILY PROTEIN (AFU_ORTHOLOGUE AFUA_3G09210)"/>
    <property type="match status" value="1"/>
</dbReference>
<evidence type="ECO:0000313" key="7">
    <source>
        <dbReference type="EMBL" id="MDR6843287.1"/>
    </source>
</evidence>
<comment type="caution">
    <text evidence="7">The sequence shown here is derived from an EMBL/GenBank/DDBJ whole genome shotgun (WGS) entry which is preliminary data.</text>
</comment>
<feature type="signal peptide" evidence="5">
    <location>
        <begin position="1"/>
        <end position="24"/>
    </location>
</feature>
<evidence type="ECO:0000256" key="5">
    <source>
        <dbReference type="SAM" id="SignalP"/>
    </source>
</evidence>
<dbReference type="PROSITE" id="PS51841">
    <property type="entry name" value="LTD"/>
    <property type="match status" value="1"/>
</dbReference>
<dbReference type="Proteomes" id="UP001254759">
    <property type="component" value="Unassembled WGS sequence"/>
</dbReference>
<name>A0ABU1RX07_9GAMM</name>
<keyword evidence="2" id="KW-0677">Repeat</keyword>
<dbReference type="Pfam" id="PF03160">
    <property type="entry name" value="Calx-beta"/>
    <property type="match status" value="1"/>
</dbReference>
<dbReference type="SUPFAM" id="SSF88633">
    <property type="entry name" value="Positive stranded ssRNA viruses"/>
    <property type="match status" value="1"/>
</dbReference>